<feature type="binding site" evidence="12">
    <location>
        <begin position="39"/>
        <end position="43"/>
    </location>
    <ligand>
        <name>substrate</name>
    </ligand>
</feature>
<dbReference type="Proteomes" id="UP000267798">
    <property type="component" value="Unassembled WGS sequence"/>
</dbReference>
<evidence type="ECO:0000256" key="4">
    <source>
        <dbReference type="ARBA" id="ARBA00022679"/>
    </source>
</evidence>
<comment type="similarity">
    <text evidence="1">Belongs to the carbohydrate kinase pfkB family.</text>
</comment>
<dbReference type="InterPro" id="IPR011877">
    <property type="entry name" value="Ribokinase"/>
</dbReference>
<feature type="binding site" evidence="12">
    <location>
        <begin position="217"/>
        <end position="222"/>
    </location>
    <ligand>
        <name>ATP</name>
        <dbReference type="ChEBI" id="CHEBI:30616"/>
    </ligand>
</feature>
<dbReference type="InterPro" id="IPR002139">
    <property type="entry name" value="Ribo/fructo_kinase"/>
</dbReference>
<evidence type="ECO:0000313" key="14">
    <source>
        <dbReference type="EMBL" id="RJX41756.1"/>
    </source>
</evidence>
<keyword evidence="12" id="KW-0963">Cytoplasm</keyword>
<dbReference type="PANTHER" id="PTHR10584">
    <property type="entry name" value="SUGAR KINASE"/>
    <property type="match status" value="1"/>
</dbReference>
<keyword evidence="9 12" id="KW-0460">Magnesium</keyword>
<evidence type="ECO:0000256" key="12">
    <source>
        <dbReference type="HAMAP-Rule" id="MF_01987"/>
    </source>
</evidence>
<dbReference type="SUPFAM" id="SSF53613">
    <property type="entry name" value="Ribokinase-like"/>
    <property type="match status" value="1"/>
</dbReference>
<keyword evidence="10 12" id="KW-0630">Potassium</keyword>
<evidence type="ECO:0000256" key="7">
    <source>
        <dbReference type="ARBA" id="ARBA00022777"/>
    </source>
</evidence>
<dbReference type="GO" id="GO:0004747">
    <property type="term" value="F:ribokinase activity"/>
    <property type="evidence" value="ECO:0007669"/>
    <property type="project" value="UniProtKB-UniRule"/>
</dbReference>
<dbReference type="GO" id="GO:0005829">
    <property type="term" value="C:cytosol"/>
    <property type="evidence" value="ECO:0007669"/>
    <property type="project" value="TreeGrafter"/>
</dbReference>
<keyword evidence="6 12" id="KW-0547">Nucleotide-binding</keyword>
<keyword evidence="15" id="KW-1185">Reference proteome</keyword>
<dbReference type="AlphaFoldDB" id="A0A3A6PQ03"/>
<feature type="binding site" evidence="12">
    <location>
        <position position="283"/>
    </location>
    <ligand>
        <name>K(+)</name>
        <dbReference type="ChEBI" id="CHEBI:29103"/>
    </ligand>
</feature>
<comment type="caution">
    <text evidence="12">Lacks conserved residue(s) required for the propagation of feature annotation.</text>
</comment>
<feature type="binding site" evidence="12">
    <location>
        <begin position="249"/>
        <end position="250"/>
    </location>
    <ligand>
        <name>ATP</name>
        <dbReference type="ChEBI" id="CHEBI:30616"/>
    </ligand>
</feature>
<dbReference type="InterPro" id="IPR029056">
    <property type="entry name" value="Ribokinase-like"/>
</dbReference>
<feature type="binding site" evidence="12">
    <location>
        <position position="289"/>
    </location>
    <ligand>
        <name>K(+)</name>
        <dbReference type="ChEBI" id="CHEBI:29103"/>
    </ligand>
</feature>
<feature type="binding site" evidence="12">
    <location>
        <position position="137"/>
    </location>
    <ligand>
        <name>substrate</name>
    </ligand>
</feature>
<evidence type="ECO:0000313" key="15">
    <source>
        <dbReference type="Proteomes" id="UP000267798"/>
    </source>
</evidence>
<feature type="active site" description="Proton acceptor" evidence="12">
    <location>
        <position position="250"/>
    </location>
</feature>
<dbReference type="GO" id="GO:0046872">
    <property type="term" value="F:metal ion binding"/>
    <property type="evidence" value="ECO:0007669"/>
    <property type="project" value="UniProtKB-KW"/>
</dbReference>
<feature type="domain" description="Carbohydrate kinase PfkB" evidence="13">
    <location>
        <begin position="1"/>
        <end position="291"/>
    </location>
</feature>
<dbReference type="GO" id="GO:0005524">
    <property type="term" value="F:ATP binding"/>
    <property type="evidence" value="ECO:0007669"/>
    <property type="project" value="UniProtKB-UniRule"/>
</dbReference>
<evidence type="ECO:0000256" key="3">
    <source>
        <dbReference type="ARBA" id="ARBA00016943"/>
    </source>
</evidence>
<dbReference type="PROSITE" id="PS00584">
    <property type="entry name" value="PFKB_KINASES_2"/>
    <property type="match status" value="1"/>
</dbReference>
<organism evidence="14 15">
    <name type="scientific">Paenibacillus pinisoli</name>
    <dbReference type="NCBI Taxonomy" id="1276110"/>
    <lineage>
        <taxon>Bacteria</taxon>
        <taxon>Bacillati</taxon>
        <taxon>Bacillota</taxon>
        <taxon>Bacilli</taxon>
        <taxon>Bacillales</taxon>
        <taxon>Paenibacillaceae</taxon>
        <taxon>Paenibacillus</taxon>
    </lineage>
</organism>
<comment type="subunit">
    <text evidence="12">Homodimer.</text>
</comment>
<keyword evidence="8 12" id="KW-0067">ATP-binding</keyword>
<comment type="subcellular location">
    <subcellularLocation>
        <location evidence="12">Cytoplasm</location>
    </subcellularLocation>
</comment>
<feature type="binding site" evidence="12">
    <location>
        <position position="280"/>
    </location>
    <ligand>
        <name>K(+)</name>
        <dbReference type="ChEBI" id="CHEBI:29103"/>
    </ligand>
</feature>
<protein>
    <recommendedName>
        <fullName evidence="3 12">Ribokinase</fullName>
        <shortName evidence="12">RK</shortName>
        <ecNumber evidence="2 12">2.7.1.15</ecNumber>
    </recommendedName>
</protein>
<reference evidence="14 15" key="1">
    <citation type="submission" date="2018-09" db="EMBL/GenBank/DDBJ databases">
        <title>Paenibacillus aracenensis nov. sp. isolated from a cave in southern Spain.</title>
        <authorList>
            <person name="Jurado V."/>
            <person name="Gutierrez-Patricio S."/>
            <person name="Gonzalez-Pimentel J.L."/>
            <person name="Miller A.Z."/>
            <person name="Laiz L."/>
            <person name="Saiz-Jimenez C."/>
        </authorList>
    </citation>
    <scope>NUCLEOTIDE SEQUENCE [LARGE SCALE GENOMIC DNA]</scope>
    <source>
        <strain evidence="14 15">JCM 19203</strain>
    </source>
</reference>
<sequence length="311" mass="32415">MARILVVGSMNMDIVTGVEHHPVPGETIQGNETRFFIGGKGANQAVAASRSGASAAMAGGLGADSFGIDIRRALAEDGINLDYVADQPGMTGLALITVDGAGENNIILSSGANGRYGADEIDQLNLSGFDVILLQNEISAAVNERVLDKAAENHIPVFMNPAPIDGFDRSQLGKATFLILNEVEAEVLSGIRIEGSSQALEAGKKLLKEGIPHLIITLGSKGSIYMDQSGSQIAFPAFKVDAVDTTAAGDTFIGAFAAKYAAGAELRDCLRYATAASALAVSQPGAQSSIPREDEVQSFLAEESSRTIRMS</sequence>
<comment type="cofactor">
    <cofactor evidence="12">
        <name>Mg(2+)</name>
        <dbReference type="ChEBI" id="CHEBI:18420"/>
    </cofactor>
    <text evidence="12">Requires a divalent cation, most likely magnesium in vivo, as an electrophilic catalyst to aid phosphoryl group transfer. It is the chelate of the metal and the nucleotide that is the actual substrate.</text>
</comment>
<evidence type="ECO:0000259" key="13">
    <source>
        <dbReference type="Pfam" id="PF00294"/>
    </source>
</evidence>
<evidence type="ECO:0000256" key="8">
    <source>
        <dbReference type="ARBA" id="ARBA00022840"/>
    </source>
</evidence>
<evidence type="ECO:0000256" key="5">
    <source>
        <dbReference type="ARBA" id="ARBA00022723"/>
    </source>
</evidence>
<proteinExistence type="inferred from homology"/>
<dbReference type="HAMAP" id="MF_01987">
    <property type="entry name" value="Ribokinase"/>
    <property type="match status" value="1"/>
</dbReference>
<evidence type="ECO:0000256" key="2">
    <source>
        <dbReference type="ARBA" id="ARBA00012035"/>
    </source>
</evidence>
<feature type="binding site" evidence="12">
    <location>
        <begin position="11"/>
        <end position="13"/>
    </location>
    <ligand>
        <name>substrate</name>
    </ligand>
</feature>
<feature type="binding site" evidence="12">
    <location>
        <position position="285"/>
    </location>
    <ligand>
        <name>K(+)</name>
        <dbReference type="ChEBI" id="CHEBI:29103"/>
    </ligand>
</feature>
<evidence type="ECO:0000256" key="6">
    <source>
        <dbReference type="ARBA" id="ARBA00022741"/>
    </source>
</evidence>
<evidence type="ECO:0000256" key="9">
    <source>
        <dbReference type="ARBA" id="ARBA00022842"/>
    </source>
</evidence>
<keyword evidence="11 12" id="KW-0119">Carbohydrate metabolism</keyword>
<dbReference type="EC" id="2.7.1.15" evidence="2 12"/>
<keyword evidence="7 12" id="KW-0418">Kinase</keyword>
<dbReference type="UniPathway" id="UPA00916">
    <property type="reaction ID" value="UER00889"/>
</dbReference>
<feature type="binding site" evidence="12">
    <location>
        <position position="250"/>
    </location>
    <ligand>
        <name>substrate</name>
    </ligand>
</feature>
<dbReference type="GO" id="GO:0019303">
    <property type="term" value="P:D-ribose catabolic process"/>
    <property type="evidence" value="ECO:0007669"/>
    <property type="project" value="UniProtKB-UniRule"/>
</dbReference>
<name>A0A3A6PQ03_9BACL</name>
<dbReference type="OrthoDB" id="9775849at2"/>
<dbReference type="PANTHER" id="PTHR10584:SF166">
    <property type="entry name" value="RIBOKINASE"/>
    <property type="match status" value="1"/>
</dbReference>
<keyword evidence="5 12" id="KW-0479">Metal-binding</keyword>
<comment type="function">
    <text evidence="12">Catalyzes the phosphorylation of ribose at O-5 in a reaction requiring ATP and magnesium. The resulting D-ribose-5-phosphate can then be used either for sythesis of nucleotides, histidine, and tryptophan, or as a component of the pentose phosphate pathway.</text>
</comment>
<dbReference type="RefSeq" id="WP_120108389.1">
    <property type="nucleotide sequence ID" value="NZ_QXQB01000001.1"/>
</dbReference>
<feature type="binding site" evidence="12">
    <location>
        <position position="244"/>
    </location>
    <ligand>
        <name>K(+)</name>
        <dbReference type="ChEBI" id="CHEBI:29103"/>
    </ligand>
</feature>
<dbReference type="InterPro" id="IPR002173">
    <property type="entry name" value="Carboh/pur_kinase_PfkB_CS"/>
</dbReference>
<dbReference type="CDD" id="cd01174">
    <property type="entry name" value="ribokinase"/>
    <property type="match status" value="1"/>
</dbReference>
<dbReference type="Gene3D" id="3.40.1190.20">
    <property type="match status" value="1"/>
</dbReference>
<comment type="activity regulation">
    <text evidence="12">Activated by a monovalent cation that binds near, but not in, the active site. The most likely occupant of the site in vivo is potassium. Ion binding induces a conformational change that may alter substrate affinity.</text>
</comment>
<dbReference type="PRINTS" id="PR00990">
    <property type="entry name" value="RIBOKINASE"/>
</dbReference>
<dbReference type="EMBL" id="QXQB01000001">
    <property type="protein sequence ID" value="RJX41756.1"/>
    <property type="molecule type" value="Genomic_DNA"/>
</dbReference>
<feature type="binding site" evidence="12">
    <location>
        <position position="181"/>
    </location>
    <ligand>
        <name>ATP</name>
        <dbReference type="ChEBI" id="CHEBI:30616"/>
    </ligand>
</feature>
<comment type="catalytic activity">
    <reaction evidence="12">
        <text>D-ribose + ATP = D-ribose 5-phosphate + ADP + H(+)</text>
        <dbReference type="Rhea" id="RHEA:13697"/>
        <dbReference type="ChEBI" id="CHEBI:15378"/>
        <dbReference type="ChEBI" id="CHEBI:30616"/>
        <dbReference type="ChEBI" id="CHEBI:47013"/>
        <dbReference type="ChEBI" id="CHEBI:78346"/>
        <dbReference type="ChEBI" id="CHEBI:456216"/>
        <dbReference type="EC" id="2.7.1.15"/>
    </reaction>
</comment>
<evidence type="ECO:0000256" key="1">
    <source>
        <dbReference type="ARBA" id="ARBA00005380"/>
    </source>
</evidence>
<feature type="binding site" evidence="12">
    <location>
        <position position="246"/>
    </location>
    <ligand>
        <name>K(+)</name>
        <dbReference type="ChEBI" id="CHEBI:29103"/>
    </ligand>
</feature>
<evidence type="ECO:0000256" key="10">
    <source>
        <dbReference type="ARBA" id="ARBA00022958"/>
    </source>
</evidence>
<evidence type="ECO:0000256" key="11">
    <source>
        <dbReference type="ARBA" id="ARBA00023277"/>
    </source>
</evidence>
<dbReference type="Pfam" id="PF00294">
    <property type="entry name" value="PfkB"/>
    <property type="match status" value="1"/>
</dbReference>
<accession>A0A3A6PQ03</accession>
<keyword evidence="4 12" id="KW-0808">Transferase</keyword>
<dbReference type="InterPro" id="IPR011611">
    <property type="entry name" value="PfkB_dom"/>
</dbReference>
<gene>
    <name evidence="12 14" type="primary">rbsK</name>
    <name evidence="14" type="ORF">D3P09_07355</name>
</gene>
<comment type="caution">
    <text evidence="14">The sequence shown here is derived from an EMBL/GenBank/DDBJ whole genome shotgun (WGS) entry which is preliminary data.</text>
</comment>
<comment type="pathway">
    <text evidence="12">Carbohydrate metabolism; D-ribose degradation; D-ribose 5-phosphate from beta-D-ribopyranose: step 2/2.</text>
</comment>
<comment type="similarity">
    <text evidence="12">Belongs to the carbohydrate kinase PfkB family. Ribokinase subfamily.</text>
</comment>
<dbReference type="NCBIfam" id="TIGR02152">
    <property type="entry name" value="D_ribokin_bact"/>
    <property type="match status" value="1"/>
</dbReference>